<dbReference type="Proteomes" id="UP001233172">
    <property type="component" value="Unassembled WGS sequence"/>
</dbReference>
<evidence type="ECO:0000313" key="2">
    <source>
        <dbReference type="Proteomes" id="UP001233172"/>
    </source>
</evidence>
<reference evidence="1" key="1">
    <citation type="journal article" date="2023" name="PLoS Negl. Trop. Dis.">
        <title>A genome sequence for Biomphalaria pfeifferi, the major vector snail for the human-infecting parasite Schistosoma mansoni.</title>
        <authorList>
            <person name="Bu L."/>
            <person name="Lu L."/>
            <person name="Laidemitt M.R."/>
            <person name="Zhang S.M."/>
            <person name="Mutuku M."/>
            <person name="Mkoji G."/>
            <person name="Steinauer M."/>
            <person name="Loker E.S."/>
        </authorList>
    </citation>
    <scope>NUCLEOTIDE SEQUENCE</scope>
    <source>
        <strain evidence="1">KasaAsao</strain>
    </source>
</reference>
<comment type="caution">
    <text evidence="1">The sequence shown here is derived from an EMBL/GenBank/DDBJ whole genome shotgun (WGS) entry which is preliminary data.</text>
</comment>
<accession>A0AAD8ETW4</accession>
<organism evidence="1 2">
    <name type="scientific">Biomphalaria pfeifferi</name>
    <name type="common">Bloodfluke planorb</name>
    <name type="synonym">Freshwater snail</name>
    <dbReference type="NCBI Taxonomy" id="112525"/>
    <lineage>
        <taxon>Eukaryota</taxon>
        <taxon>Metazoa</taxon>
        <taxon>Spiralia</taxon>
        <taxon>Lophotrochozoa</taxon>
        <taxon>Mollusca</taxon>
        <taxon>Gastropoda</taxon>
        <taxon>Heterobranchia</taxon>
        <taxon>Euthyneura</taxon>
        <taxon>Panpulmonata</taxon>
        <taxon>Hygrophila</taxon>
        <taxon>Lymnaeoidea</taxon>
        <taxon>Planorbidae</taxon>
        <taxon>Biomphalaria</taxon>
    </lineage>
</organism>
<sequence>MPSESKRSNASVSCCNIRNTIPPLLVFVHHRSVLVPAGTGAAYRPESRPRYTGTGAARLHLDASIDQFASEDRPCWPRPVQDPSLGGAVPSWFLRGQALCARSSIARTGL</sequence>
<protein>
    <submittedName>
        <fullName evidence="1">Uncharacterized protein</fullName>
    </submittedName>
</protein>
<gene>
    <name evidence="1" type="ORF">Bpfe_031534</name>
</gene>
<dbReference type="AlphaFoldDB" id="A0AAD8ETW4"/>
<evidence type="ECO:0000313" key="1">
    <source>
        <dbReference type="EMBL" id="KAK0038755.1"/>
    </source>
</evidence>
<keyword evidence="2" id="KW-1185">Reference proteome</keyword>
<proteinExistence type="predicted"/>
<reference evidence="1" key="2">
    <citation type="submission" date="2023-04" db="EMBL/GenBank/DDBJ databases">
        <authorList>
            <person name="Bu L."/>
            <person name="Lu L."/>
            <person name="Laidemitt M.R."/>
            <person name="Zhang S.M."/>
            <person name="Mutuku M."/>
            <person name="Mkoji G."/>
            <person name="Steinauer M."/>
            <person name="Loker E.S."/>
        </authorList>
    </citation>
    <scope>NUCLEOTIDE SEQUENCE</scope>
    <source>
        <strain evidence="1">KasaAsao</strain>
        <tissue evidence="1">Whole Snail</tissue>
    </source>
</reference>
<dbReference type="EMBL" id="JASAOG010000491">
    <property type="protein sequence ID" value="KAK0038755.1"/>
    <property type="molecule type" value="Genomic_DNA"/>
</dbReference>
<name>A0AAD8ETW4_BIOPF</name>